<protein>
    <submittedName>
        <fullName evidence="1">Uncharacterized protein</fullName>
    </submittedName>
</protein>
<evidence type="ECO:0000313" key="2">
    <source>
        <dbReference type="Proteomes" id="UP001732700"/>
    </source>
</evidence>
<name>A0ACD5ZSY3_AVESA</name>
<sequence length="1005" mass="105611">MPPARPFHLAVAVLLFTLLHAASAASSSELSALIAFKKSLTIPPTAAAFFSTWDAAAASPCNFTGVTCQSSSVTGLSVLGQNISSVSVPFHTLCGSLTSLTTLSLPANALAGGIAGVAACSGLEELTLAMNAFSGAVPDLSPLTSLRVLNLSQNAFSGAFPWAALRAMPGLAVLAAGDNPYLAPTVSFPAEITALTNLTALYLSAASIGGAIPSTIGRLTKLVDLELSDNHLTGEIPAEIAKLVNLQYLELYNNSLTGVLPPGFGKLTNLRYFDASMNALTGDLSELRTLTRLVSLQLFFNNFSGEVPAEFGDFRELVNLSLYTNNLTGELPSTLGSWSEFNFIDVSTNALTGAIPPDMCKRGKMLKLLMLENKFSGEIPASYATCTTLQRFRVSKNELSGEVPEGIWALPNAEIIDLERNRFTGGVGDGIGKAVSLTNLVIAGNRFSGAIPLSIGDAENLQNIDMSSNRLSGEIPASIGRLVHLDSIDIAANKISGAIPASLGACSALSTANLAGNKLSGVIPAELGELSRLNSLDISRNELSGTVPASLAGLKLSYLNLSDNRLEGPLPAALAISAYGESFQGNPGMCATNGAGFLRRCSPGDGGRSASTARTVVTCLLAGMAIALAVLGLAIFIKKRRLHRAQAAEAEALAAGKLFAKKKGSWNVKSFRMHAFDEREIVGGVRDENLIGSGGSSNVYRVKLGSGAVVAVKHITRTRAAAASSATAAMLRRSASSVRCREFDAEVGTLSSIRHVNVVKLLCSVTSEDGTASLLVYEHLPNGSLYERLHGPAARKLEGGGLGWAERYEVAVGAARGLEYLHHGCGDRPILHRDVKSSNILLDEAFKPRIADFGLAKILDDTAAVNHGASSGGVVAGTVGYMAPEYAYTRKVSEKSDVYSFGVVLLELVTGRAAIVDGIDIVEWVARRLDGRDRAMLLLDGKSIAEDWEKEEAVRVLRVAVMCTSRTPAMRPSMRSVVQMLEDAAVGGQEYGSSDKAIQVKVVVP</sequence>
<evidence type="ECO:0000313" key="1">
    <source>
        <dbReference type="EnsemblPlants" id="AVESA.00010b.r2.7CG0655600.1.CDS.1"/>
    </source>
</evidence>
<keyword evidence="2" id="KW-1185">Reference proteome</keyword>
<organism evidence="1 2">
    <name type="scientific">Avena sativa</name>
    <name type="common">Oat</name>
    <dbReference type="NCBI Taxonomy" id="4498"/>
    <lineage>
        <taxon>Eukaryota</taxon>
        <taxon>Viridiplantae</taxon>
        <taxon>Streptophyta</taxon>
        <taxon>Embryophyta</taxon>
        <taxon>Tracheophyta</taxon>
        <taxon>Spermatophyta</taxon>
        <taxon>Magnoliopsida</taxon>
        <taxon>Liliopsida</taxon>
        <taxon>Poales</taxon>
        <taxon>Poaceae</taxon>
        <taxon>BOP clade</taxon>
        <taxon>Pooideae</taxon>
        <taxon>Poodae</taxon>
        <taxon>Poeae</taxon>
        <taxon>Poeae Chloroplast Group 1 (Aveneae type)</taxon>
        <taxon>Aveninae</taxon>
        <taxon>Avena</taxon>
    </lineage>
</organism>
<accession>A0ACD5ZSY3</accession>
<proteinExistence type="predicted"/>
<dbReference type="EnsemblPlants" id="AVESA.00010b.r2.7CG0655600.1">
    <property type="protein sequence ID" value="AVESA.00010b.r2.7CG0655600.1.CDS.1"/>
    <property type="gene ID" value="AVESA.00010b.r2.7CG0655600"/>
</dbReference>
<reference evidence="1" key="1">
    <citation type="submission" date="2021-05" db="EMBL/GenBank/DDBJ databases">
        <authorList>
            <person name="Scholz U."/>
            <person name="Mascher M."/>
            <person name="Fiebig A."/>
        </authorList>
    </citation>
    <scope>NUCLEOTIDE SEQUENCE [LARGE SCALE GENOMIC DNA]</scope>
</reference>
<dbReference type="Proteomes" id="UP001732700">
    <property type="component" value="Chromosome 7C"/>
</dbReference>
<reference evidence="1" key="2">
    <citation type="submission" date="2025-09" db="UniProtKB">
        <authorList>
            <consortium name="EnsemblPlants"/>
        </authorList>
    </citation>
    <scope>IDENTIFICATION</scope>
</reference>